<feature type="transmembrane region" description="Helical" evidence="6">
    <location>
        <begin position="20"/>
        <end position="38"/>
    </location>
</feature>
<feature type="transmembrane region" description="Helical" evidence="6">
    <location>
        <begin position="106"/>
        <end position="131"/>
    </location>
</feature>
<feature type="non-terminal residue" evidence="8">
    <location>
        <position position="134"/>
    </location>
</feature>
<evidence type="ECO:0000256" key="2">
    <source>
        <dbReference type="ARBA" id="ARBA00022475"/>
    </source>
</evidence>
<dbReference type="PANTHER" id="PTHR43124">
    <property type="entry name" value="PURINE EFFLUX PUMP PBUE"/>
    <property type="match status" value="1"/>
</dbReference>
<evidence type="ECO:0000256" key="4">
    <source>
        <dbReference type="ARBA" id="ARBA00022989"/>
    </source>
</evidence>
<keyword evidence="3 6" id="KW-0812">Transmembrane</keyword>
<evidence type="ECO:0000256" key="1">
    <source>
        <dbReference type="ARBA" id="ARBA00004651"/>
    </source>
</evidence>
<sequence>MLAETIKVEFQLTDVQVGGLNSAFEFTYPLAAIVLAILADRWGRQRVISLVVALWSGATALTGVAGSYLTLIVTRLGVGAGQGGYGPPALTKLSEVFPGNYRARAVGIHAVGLILGSAAGYILSGTIAQALGWR</sequence>
<dbReference type="InterPro" id="IPR036259">
    <property type="entry name" value="MFS_trans_sf"/>
</dbReference>
<comment type="subcellular location">
    <subcellularLocation>
        <location evidence="1">Cell membrane</location>
        <topology evidence="1">Multi-pass membrane protein</topology>
    </subcellularLocation>
</comment>
<dbReference type="SUPFAM" id="SSF103473">
    <property type="entry name" value="MFS general substrate transporter"/>
    <property type="match status" value="1"/>
</dbReference>
<name>X0UDL5_9ZZZZ</name>
<protein>
    <recommendedName>
        <fullName evidence="7">Major facilitator superfamily (MFS) profile domain-containing protein</fullName>
    </recommendedName>
</protein>
<gene>
    <name evidence="8" type="ORF">S01H1_23550</name>
</gene>
<dbReference type="PANTHER" id="PTHR43124:SF3">
    <property type="entry name" value="CHLORAMPHENICOL EFFLUX PUMP RV0191"/>
    <property type="match status" value="1"/>
</dbReference>
<dbReference type="PROSITE" id="PS50850">
    <property type="entry name" value="MFS"/>
    <property type="match status" value="1"/>
</dbReference>
<keyword evidence="2" id="KW-1003">Cell membrane</keyword>
<dbReference type="InterPro" id="IPR050189">
    <property type="entry name" value="MFS_Efflux_Transporters"/>
</dbReference>
<dbReference type="EMBL" id="BARS01013636">
    <property type="protein sequence ID" value="GAF98457.1"/>
    <property type="molecule type" value="Genomic_DNA"/>
</dbReference>
<dbReference type="GO" id="GO:0005886">
    <property type="term" value="C:plasma membrane"/>
    <property type="evidence" value="ECO:0007669"/>
    <property type="project" value="UniProtKB-SubCell"/>
</dbReference>
<dbReference type="Gene3D" id="1.20.1250.20">
    <property type="entry name" value="MFS general substrate transporter like domains"/>
    <property type="match status" value="1"/>
</dbReference>
<feature type="transmembrane region" description="Helical" evidence="6">
    <location>
        <begin position="50"/>
        <end position="73"/>
    </location>
</feature>
<dbReference type="AlphaFoldDB" id="X0UDL5"/>
<accession>X0UDL5</accession>
<evidence type="ECO:0000259" key="7">
    <source>
        <dbReference type="PROSITE" id="PS50850"/>
    </source>
</evidence>
<organism evidence="8">
    <name type="scientific">marine sediment metagenome</name>
    <dbReference type="NCBI Taxonomy" id="412755"/>
    <lineage>
        <taxon>unclassified sequences</taxon>
        <taxon>metagenomes</taxon>
        <taxon>ecological metagenomes</taxon>
    </lineage>
</organism>
<keyword evidence="5 6" id="KW-0472">Membrane</keyword>
<feature type="domain" description="Major facilitator superfamily (MFS) profile" evidence="7">
    <location>
        <begin position="1"/>
        <end position="134"/>
    </location>
</feature>
<dbReference type="InterPro" id="IPR011701">
    <property type="entry name" value="MFS"/>
</dbReference>
<reference evidence="8" key="1">
    <citation type="journal article" date="2014" name="Front. Microbiol.">
        <title>High frequency of phylogenetically diverse reductive dehalogenase-homologous genes in deep subseafloor sedimentary metagenomes.</title>
        <authorList>
            <person name="Kawai M."/>
            <person name="Futagami T."/>
            <person name="Toyoda A."/>
            <person name="Takaki Y."/>
            <person name="Nishi S."/>
            <person name="Hori S."/>
            <person name="Arai W."/>
            <person name="Tsubouchi T."/>
            <person name="Morono Y."/>
            <person name="Uchiyama I."/>
            <person name="Ito T."/>
            <person name="Fujiyama A."/>
            <person name="Inagaki F."/>
            <person name="Takami H."/>
        </authorList>
    </citation>
    <scope>NUCLEOTIDE SEQUENCE</scope>
    <source>
        <strain evidence="8">Expedition CK06-06</strain>
    </source>
</reference>
<dbReference type="Pfam" id="PF07690">
    <property type="entry name" value="MFS_1"/>
    <property type="match status" value="1"/>
</dbReference>
<comment type="caution">
    <text evidence="8">The sequence shown here is derived from an EMBL/GenBank/DDBJ whole genome shotgun (WGS) entry which is preliminary data.</text>
</comment>
<evidence type="ECO:0000256" key="6">
    <source>
        <dbReference type="SAM" id="Phobius"/>
    </source>
</evidence>
<evidence type="ECO:0000256" key="5">
    <source>
        <dbReference type="ARBA" id="ARBA00023136"/>
    </source>
</evidence>
<evidence type="ECO:0000313" key="8">
    <source>
        <dbReference type="EMBL" id="GAF98457.1"/>
    </source>
</evidence>
<dbReference type="InterPro" id="IPR020846">
    <property type="entry name" value="MFS_dom"/>
</dbReference>
<keyword evidence="4 6" id="KW-1133">Transmembrane helix</keyword>
<dbReference type="GO" id="GO:0022857">
    <property type="term" value="F:transmembrane transporter activity"/>
    <property type="evidence" value="ECO:0007669"/>
    <property type="project" value="InterPro"/>
</dbReference>
<evidence type="ECO:0000256" key="3">
    <source>
        <dbReference type="ARBA" id="ARBA00022692"/>
    </source>
</evidence>
<proteinExistence type="predicted"/>